<dbReference type="eggNOG" id="COG4452">
    <property type="taxonomic scope" value="Bacteria"/>
</dbReference>
<proteinExistence type="predicted"/>
<dbReference type="PANTHER" id="PTHR30092">
    <property type="entry name" value="INNER MEMBRANE PROTEIN CRED"/>
    <property type="match status" value="1"/>
</dbReference>
<feature type="transmembrane region" description="Helical" evidence="1">
    <location>
        <begin position="343"/>
        <end position="362"/>
    </location>
</feature>
<reference evidence="2 3" key="1">
    <citation type="submission" date="2012-02" db="EMBL/GenBank/DDBJ databases">
        <title>Improved High-Quality Draft genome of Joostella marina DSM 19592.</title>
        <authorList>
            <consortium name="US DOE Joint Genome Institute (JGI-PGF)"/>
            <person name="Lucas S."/>
            <person name="Copeland A."/>
            <person name="Lapidus A."/>
            <person name="Bruce D."/>
            <person name="Goodwin L."/>
            <person name="Pitluck S."/>
            <person name="Peters L."/>
            <person name="Chertkov O."/>
            <person name="Ovchinnikova G."/>
            <person name="Kyrpides N."/>
            <person name="Mavromatis K."/>
            <person name="Detter J.C."/>
            <person name="Han C."/>
            <person name="Land M."/>
            <person name="Hauser L."/>
            <person name="Markowitz V."/>
            <person name="Cheng J.-F."/>
            <person name="Hugenholtz P."/>
            <person name="Woyke T."/>
            <person name="Wu D."/>
            <person name="Tindall B."/>
            <person name="Brambilla E."/>
            <person name="Klenk H.-P."/>
            <person name="Eisen J.A."/>
        </authorList>
    </citation>
    <scope>NUCLEOTIDE SEQUENCE [LARGE SCALE GENOMIC DNA]</scope>
    <source>
        <strain evidence="2 3">DSM 19592</strain>
    </source>
</reference>
<accession>I3C4V3</accession>
<feature type="transmembrane region" description="Helical" evidence="1">
    <location>
        <begin position="421"/>
        <end position="439"/>
    </location>
</feature>
<evidence type="ECO:0000313" key="3">
    <source>
        <dbReference type="Proteomes" id="UP000004690"/>
    </source>
</evidence>
<dbReference type="Proteomes" id="UP000004690">
    <property type="component" value="Unassembled WGS sequence"/>
</dbReference>
<keyword evidence="3" id="KW-1185">Reference proteome</keyword>
<dbReference type="PANTHER" id="PTHR30092:SF0">
    <property type="entry name" value="INNER MEMBRANE PROTEIN CRED"/>
    <property type="match status" value="1"/>
</dbReference>
<organism evidence="2 3">
    <name type="scientific">Galbibacter orientalis DSM 19592</name>
    <dbReference type="NCBI Taxonomy" id="926559"/>
    <lineage>
        <taxon>Bacteria</taxon>
        <taxon>Pseudomonadati</taxon>
        <taxon>Bacteroidota</taxon>
        <taxon>Flavobacteriia</taxon>
        <taxon>Flavobacteriales</taxon>
        <taxon>Flavobacteriaceae</taxon>
        <taxon>Galbibacter</taxon>
    </lineage>
</organism>
<keyword evidence="1" id="KW-0812">Transmembrane</keyword>
<sequence length="448" mass="50907">MEQKRSKLVTWIQESITAKMFTVGMLILILLIPLAFVQDLIKERKHRQEEVVSEINNKWGNEIIISGPILKVPYKEIKEVKSLNSETNLYDIKKEEYTHYAYFFPETLNIDSKVKTKPLNRSIYKSVVFTSDITVEGKFPIINFELEALQPENILWNKATVIIQTSNLKGIRNTVETELGNEKFSMAPIYNNSALNTIESSSIDNFSMMNQKAINFKFELKINGSEAVKFIPIGKTTKASIASNWASPSFDGMFLPEDGSREISKDGFKASWKVLQINRQFEQTFYNSLPDLTPFAFGANLIIPVNEYAKSERASKYGFLVIGLTFLVFLLIQLVSKVYIHPFQYVMIGLALVMYYTLLISISEHSSFLKAYVIATLAVLALVSLYSKSILKSNKFAALIGISLFALYGFIYVIIQLEDYALLVGSIGLFVILAAIMYFSKKIDWENK</sequence>
<dbReference type="NCBIfam" id="NF008712">
    <property type="entry name" value="PRK11715.1-1"/>
    <property type="match status" value="1"/>
</dbReference>
<dbReference type="PIRSF" id="PIRSF004548">
    <property type="entry name" value="CreD"/>
    <property type="match status" value="1"/>
</dbReference>
<keyword evidence="1" id="KW-0472">Membrane</keyword>
<dbReference type="HOGENOM" id="CLU_036281_1_0_10"/>
<dbReference type="GO" id="GO:0005886">
    <property type="term" value="C:plasma membrane"/>
    <property type="evidence" value="ECO:0007669"/>
    <property type="project" value="TreeGrafter"/>
</dbReference>
<dbReference type="Pfam" id="PF06123">
    <property type="entry name" value="CreD"/>
    <property type="match status" value="1"/>
</dbReference>
<feature type="transmembrane region" description="Helical" evidence="1">
    <location>
        <begin position="396"/>
        <end position="415"/>
    </location>
</feature>
<protein>
    <submittedName>
        <fullName evidence="2">Inner membrane protein involved in colicin E2 resistance</fullName>
    </submittedName>
</protein>
<feature type="transmembrane region" description="Helical" evidence="1">
    <location>
        <begin position="317"/>
        <end position="336"/>
    </location>
</feature>
<name>I3C4V3_9FLAO</name>
<evidence type="ECO:0000313" key="2">
    <source>
        <dbReference type="EMBL" id="EIJ38646.1"/>
    </source>
</evidence>
<feature type="transmembrane region" description="Helical" evidence="1">
    <location>
        <begin position="20"/>
        <end position="37"/>
    </location>
</feature>
<dbReference type="OrthoDB" id="9791851at2"/>
<dbReference type="EMBL" id="JH651379">
    <property type="protein sequence ID" value="EIJ38646.1"/>
    <property type="molecule type" value="Genomic_DNA"/>
</dbReference>
<dbReference type="AlphaFoldDB" id="I3C4V3"/>
<keyword evidence="1" id="KW-1133">Transmembrane helix</keyword>
<feature type="transmembrane region" description="Helical" evidence="1">
    <location>
        <begin position="368"/>
        <end position="387"/>
    </location>
</feature>
<dbReference type="InterPro" id="IPR010364">
    <property type="entry name" value="Uncharacterised_IM_CreD"/>
</dbReference>
<dbReference type="STRING" id="926559.JoomaDRAFT_1634"/>
<dbReference type="RefSeq" id="WP_008611902.1">
    <property type="nucleotide sequence ID" value="NZ_JH651379.1"/>
</dbReference>
<evidence type="ECO:0000256" key="1">
    <source>
        <dbReference type="SAM" id="Phobius"/>
    </source>
</evidence>
<gene>
    <name evidence="2" type="ORF">JoomaDRAFT_1634</name>
</gene>